<dbReference type="eggNOG" id="COG2391">
    <property type="taxonomic scope" value="Bacteria"/>
</dbReference>
<keyword evidence="1" id="KW-0812">Transmembrane</keyword>
<dbReference type="HOGENOM" id="CLU_037802_2_1_7"/>
<evidence type="ECO:0000313" key="2">
    <source>
        <dbReference type="EMBL" id="ACY14887.1"/>
    </source>
</evidence>
<dbReference type="InterPro" id="IPR046513">
    <property type="entry name" value="DUF6691"/>
</dbReference>
<dbReference type="RefSeq" id="WP_012827495.1">
    <property type="nucleotide sequence ID" value="NC_013440.1"/>
</dbReference>
<dbReference type="EMBL" id="CP001804">
    <property type="protein sequence ID" value="ACY14887.1"/>
    <property type="molecule type" value="Genomic_DNA"/>
</dbReference>
<sequence length="161" mass="16419">MKGAIAAAISGALFALGLALGGMTLPAKVVAFLDVGGDWDPSLAFVMAGAVATYALCYRLVLRRSGPIFGLRFAVPSARDIDPKLVGGAALFGIGWGLSGFCPGPALTSAGALAEAALTFTVGLIGGMALHRLYTRMQRPPLPLPAVRIGADGQRPGREAQ</sequence>
<organism evidence="2 3">
    <name type="scientific">Haliangium ochraceum (strain DSM 14365 / JCM 11303 / SMP-2)</name>
    <dbReference type="NCBI Taxonomy" id="502025"/>
    <lineage>
        <taxon>Bacteria</taxon>
        <taxon>Pseudomonadati</taxon>
        <taxon>Myxococcota</taxon>
        <taxon>Polyangia</taxon>
        <taxon>Haliangiales</taxon>
        <taxon>Kofleriaceae</taxon>
        <taxon>Haliangium</taxon>
    </lineage>
</organism>
<dbReference type="KEGG" id="hoh:Hoch_2349"/>
<dbReference type="Proteomes" id="UP000001880">
    <property type="component" value="Chromosome"/>
</dbReference>
<gene>
    <name evidence="2" type="ordered locus">Hoch_2349</name>
</gene>
<proteinExistence type="predicted"/>
<evidence type="ECO:0000313" key="3">
    <source>
        <dbReference type="Proteomes" id="UP000001880"/>
    </source>
</evidence>
<evidence type="ECO:0008006" key="4">
    <source>
        <dbReference type="Google" id="ProtNLM"/>
    </source>
</evidence>
<keyword evidence="1" id="KW-0472">Membrane</keyword>
<feature type="transmembrane region" description="Helical" evidence="1">
    <location>
        <begin position="107"/>
        <end position="130"/>
    </location>
</feature>
<dbReference type="Pfam" id="PF20398">
    <property type="entry name" value="DUF6691"/>
    <property type="match status" value="1"/>
</dbReference>
<keyword evidence="1" id="KW-1133">Transmembrane helix</keyword>
<feature type="transmembrane region" description="Helical" evidence="1">
    <location>
        <begin position="83"/>
        <end position="101"/>
    </location>
</feature>
<name>D0LJ40_HALO1</name>
<dbReference type="STRING" id="502025.Hoch_2349"/>
<reference evidence="2 3" key="1">
    <citation type="journal article" date="2010" name="Stand. Genomic Sci.">
        <title>Complete genome sequence of Haliangium ochraceum type strain (SMP-2).</title>
        <authorList>
            <consortium name="US DOE Joint Genome Institute (JGI-PGF)"/>
            <person name="Ivanova N."/>
            <person name="Daum C."/>
            <person name="Lang E."/>
            <person name="Abt B."/>
            <person name="Kopitz M."/>
            <person name="Saunders E."/>
            <person name="Lapidus A."/>
            <person name="Lucas S."/>
            <person name="Glavina Del Rio T."/>
            <person name="Nolan M."/>
            <person name="Tice H."/>
            <person name="Copeland A."/>
            <person name="Cheng J.F."/>
            <person name="Chen F."/>
            <person name="Bruce D."/>
            <person name="Goodwin L."/>
            <person name="Pitluck S."/>
            <person name="Mavromatis K."/>
            <person name="Pati A."/>
            <person name="Mikhailova N."/>
            <person name="Chen A."/>
            <person name="Palaniappan K."/>
            <person name="Land M."/>
            <person name="Hauser L."/>
            <person name="Chang Y.J."/>
            <person name="Jeffries C.D."/>
            <person name="Detter J.C."/>
            <person name="Brettin T."/>
            <person name="Rohde M."/>
            <person name="Goker M."/>
            <person name="Bristow J."/>
            <person name="Markowitz V."/>
            <person name="Eisen J.A."/>
            <person name="Hugenholtz P."/>
            <person name="Kyrpides N.C."/>
            <person name="Klenk H.P."/>
        </authorList>
    </citation>
    <scope>NUCLEOTIDE SEQUENCE [LARGE SCALE GENOMIC DNA]</scope>
    <source>
        <strain evidence="3">DSM 14365 / CIP 107738 / JCM 11303 / AJ 13395 / SMP-2</strain>
    </source>
</reference>
<feature type="transmembrane region" description="Helical" evidence="1">
    <location>
        <begin position="41"/>
        <end position="62"/>
    </location>
</feature>
<dbReference type="OrthoDB" id="9790409at2"/>
<protein>
    <recommendedName>
        <fullName evidence="4">YeeE/YedE family protein</fullName>
    </recommendedName>
</protein>
<dbReference type="AlphaFoldDB" id="D0LJ40"/>
<accession>D0LJ40</accession>
<evidence type="ECO:0000256" key="1">
    <source>
        <dbReference type="SAM" id="Phobius"/>
    </source>
</evidence>
<keyword evidence="3" id="KW-1185">Reference proteome</keyword>